<keyword evidence="5" id="KW-0964">Secreted</keyword>
<dbReference type="Pfam" id="PF07196">
    <property type="entry name" value="Flagellin_IN"/>
    <property type="match status" value="1"/>
</dbReference>
<keyword evidence="8" id="KW-0969">Cilium</keyword>
<comment type="subunit">
    <text evidence="2 5">Homopentamer.</text>
</comment>
<dbReference type="InterPro" id="IPR010810">
    <property type="entry name" value="Flagellin_hook_IN_motif"/>
</dbReference>
<keyword evidence="8" id="KW-0966">Cell projection</keyword>
<name>A0ABN1A759_9SPHN</name>
<dbReference type="PANTHER" id="PTHR30288">
    <property type="entry name" value="FLAGELLAR CAP/ASSEMBLY PROTEIN FLID"/>
    <property type="match status" value="1"/>
</dbReference>
<protein>
    <recommendedName>
        <fullName evidence="5">Flagellar hook-associated protein 2</fullName>
        <shortName evidence="5">HAP2</shortName>
    </recommendedName>
    <alternativeName>
        <fullName evidence="5">Flagellar cap protein</fullName>
    </alternativeName>
</protein>
<dbReference type="Pfam" id="PF07195">
    <property type="entry name" value="FliD_C"/>
    <property type="match status" value="1"/>
</dbReference>
<comment type="function">
    <text evidence="5">Required for morphogenesis and for the elongation of the flagellar filament by facilitating polymerization of the flagellin monomers at the tip of growing filament. Forms a capping structure, which prevents flagellin subunits (transported through the central channel of the flagellum) from leaking out without polymerization at the distal end.</text>
</comment>
<gene>
    <name evidence="8" type="primary">fliD_2</name>
    <name evidence="8" type="ORF">GCM10009096_07630</name>
</gene>
<keyword evidence="3 5" id="KW-0175">Coiled coil</keyword>
<dbReference type="RefSeq" id="WP_229956660.1">
    <property type="nucleotide sequence ID" value="NZ_BAAAEM010000002.1"/>
</dbReference>
<evidence type="ECO:0000313" key="8">
    <source>
        <dbReference type="EMBL" id="GAA0469172.1"/>
    </source>
</evidence>
<feature type="coiled-coil region" evidence="5">
    <location>
        <begin position="385"/>
        <end position="423"/>
    </location>
</feature>
<comment type="caution">
    <text evidence="8">The sequence shown here is derived from an EMBL/GenBank/DDBJ whole genome shotgun (WGS) entry which is preliminary data.</text>
</comment>
<comment type="similarity">
    <text evidence="1 5">Belongs to the FliD family.</text>
</comment>
<dbReference type="EMBL" id="BAAAEM010000002">
    <property type="protein sequence ID" value="GAA0469172.1"/>
    <property type="molecule type" value="Genomic_DNA"/>
</dbReference>
<keyword evidence="4 5" id="KW-0975">Bacterial flagellum</keyword>
<reference evidence="8 9" key="1">
    <citation type="journal article" date="2019" name="Int. J. Syst. Evol. Microbiol.">
        <title>The Global Catalogue of Microorganisms (GCM) 10K type strain sequencing project: providing services to taxonomists for standard genome sequencing and annotation.</title>
        <authorList>
            <consortium name="The Broad Institute Genomics Platform"/>
            <consortium name="The Broad Institute Genome Sequencing Center for Infectious Disease"/>
            <person name="Wu L."/>
            <person name="Ma J."/>
        </authorList>
    </citation>
    <scope>NUCLEOTIDE SEQUENCE [LARGE SCALE GENOMIC DNA]</scope>
    <source>
        <strain evidence="8 9">JCM 14162</strain>
    </source>
</reference>
<evidence type="ECO:0000259" key="6">
    <source>
        <dbReference type="Pfam" id="PF02465"/>
    </source>
</evidence>
<dbReference type="InterPro" id="IPR010809">
    <property type="entry name" value="FliD_C"/>
</dbReference>
<evidence type="ECO:0000256" key="3">
    <source>
        <dbReference type="ARBA" id="ARBA00023054"/>
    </source>
</evidence>
<dbReference type="InterPro" id="IPR040026">
    <property type="entry name" value="FliD"/>
</dbReference>
<keyword evidence="9" id="KW-1185">Reference proteome</keyword>
<evidence type="ECO:0000256" key="1">
    <source>
        <dbReference type="ARBA" id="ARBA00009764"/>
    </source>
</evidence>
<dbReference type="Proteomes" id="UP001500713">
    <property type="component" value="Unassembled WGS sequence"/>
</dbReference>
<feature type="domain" description="Flagellar hook-associated protein 2 C-terminal" evidence="7">
    <location>
        <begin position="213"/>
        <end position="436"/>
    </location>
</feature>
<keyword evidence="8" id="KW-0282">Flagellum</keyword>
<sequence>MFDSISNFIGSGTGIDSRKLIADLLAASREPKEAVLRSREQANSLKISALASASSSLDTFAAALSDLLDGRAFAGNLVSSDPALATVKFIDGVRPQGLPASLEIQQLASAQRLASAVVADGDVSLGAGTMTISNGSGNFNITLVNGADSLNDLAEAINQSGSGVSASVITDNSGARLVLEGQEGAAETFTITGDFADYNYPAGGGGMTLVSSAADALIRIDGVDLRFGNNTIDNAIPGVSIDLKAAAPGTLITISGDQPTKTISALVGEFVDAYNQLRTALNEATASGGEGGSAGPLAGDAGVREMMRSLSQIGATALVDNGPYRALTDIGVKTNRDGTLSIDKDRLDAVLAANPEAVSDMLDPINPDSNNPGIAGVLQSIRDRLQGEDGALEASQNRLKQIRENLLDARNKLDEDSAQYESQLRKTFANMDRQLAVLQATQSYLTQQIAIWNGDND</sequence>
<dbReference type="Pfam" id="PF02465">
    <property type="entry name" value="FliD_N"/>
    <property type="match status" value="1"/>
</dbReference>
<evidence type="ECO:0000256" key="4">
    <source>
        <dbReference type="ARBA" id="ARBA00023143"/>
    </source>
</evidence>
<dbReference type="InterPro" id="IPR003481">
    <property type="entry name" value="FliD_N"/>
</dbReference>
<proteinExistence type="inferred from homology"/>
<evidence type="ECO:0000256" key="5">
    <source>
        <dbReference type="RuleBase" id="RU362066"/>
    </source>
</evidence>
<evidence type="ECO:0000313" key="9">
    <source>
        <dbReference type="Proteomes" id="UP001500713"/>
    </source>
</evidence>
<feature type="domain" description="Flagellar hook-associated protein 2 N-terminal" evidence="6">
    <location>
        <begin position="13"/>
        <end position="111"/>
    </location>
</feature>
<comment type="subcellular location">
    <subcellularLocation>
        <location evidence="5">Secreted</location>
    </subcellularLocation>
    <subcellularLocation>
        <location evidence="5">Bacterial flagellum</location>
    </subcellularLocation>
</comment>
<accession>A0ABN1A759</accession>
<evidence type="ECO:0000256" key="2">
    <source>
        <dbReference type="ARBA" id="ARBA00011255"/>
    </source>
</evidence>
<dbReference type="PANTHER" id="PTHR30288:SF0">
    <property type="entry name" value="FLAGELLAR HOOK-ASSOCIATED PROTEIN 2"/>
    <property type="match status" value="1"/>
</dbReference>
<organism evidence="8 9">
    <name type="scientific">Parasphingorhabdus litoris</name>
    <dbReference type="NCBI Taxonomy" id="394733"/>
    <lineage>
        <taxon>Bacteria</taxon>
        <taxon>Pseudomonadati</taxon>
        <taxon>Pseudomonadota</taxon>
        <taxon>Alphaproteobacteria</taxon>
        <taxon>Sphingomonadales</taxon>
        <taxon>Sphingomonadaceae</taxon>
        <taxon>Parasphingorhabdus</taxon>
    </lineage>
</organism>
<evidence type="ECO:0000259" key="7">
    <source>
        <dbReference type="Pfam" id="PF07195"/>
    </source>
</evidence>